<reference evidence="1" key="1">
    <citation type="journal article" date="2014" name="Int. J. Syst. Evol. Microbiol.">
        <title>Complete genome sequence of Corynebacterium casei LMG S-19264T (=DSM 44701T), isolated from a smear-ripened cheese.</title>
        <authorList>
            <consortium name="US DOE Joint Genome Institute (JGI-PGF)"/>
            <person name="Walter F."/>
            <person name="Albersmeier A."/>
            <person name="Kalinowski J."/>
            <person name="Ruckert C."/>
        </authorList>
    </citation>
    <scope>NUCLEOTIDE SEQUENCE</scope>
    <source>
        <strain evidence="1">JCM 4646</strain>
    </source>
</reference>
<reference evidence="1" key="2">
    <citation type="submission" date="2020-09" db="EMBL/GenBank/DDBJ databases">
        <authorList>
            <person name="Sun Q."/>
            <person name="Ohkuma M."/>
        </authorList>
    </citation>
    <scope>NUCLEOTIDE SEQUENCE</scope>
    <source>
        <strain evidence="1">JCM 4646</strain>
    </source>
</reference>
<accession>A0A918YTH5</accession>
<proteinExistence type="predicted"/>
<keyword evidence="2" id="KW-1185">Reference proteome</keyword>
<dbReference type="AlphaFoldDB" id="A0A918YTH5"/>
<sequence>MTRGPAREALAGVELTRIWWWPRFKGPTEHRCRSEVLPQVPELPELGGLRGWVAGNGEGFRAGDPGARYDAPS</sequence>
<organism evidence="1 2">
    <name type="scientific">Kitasatospora indigofera</name>
    <dbReference type="NCBI Taxonomy" id="67307"/>
    <lineage>
        <taxon>Bacteria</taxon>
        <taxon>Bacillati</taxon>
        <taxon>Actinomycetota</taxon>
        <taxon>Actinomycetes</taxon>
        <taxon>Kitasatosporales</taxon>
        <taxon>Streptomycetaceae</taxon>
        <taxon>Kitasatospora</taxon>
    </lineage>
</organism>
<name>A0A918YTH5_9ACTN</name>
<comment type="caution">
    <text evidence="1">The sequence shown here is derived from an EMBL/GenBank/DDBJ whole genome shotgun (WGS) entry which is preliminary data.</text>
</comment>
<protein>
    <submittedName>
        <fullName evidence="1">Uncharacterized protein</fullName>
    </submittedName>
</protein>
<evidence type="ECO:0000313" key="1">
    <source>
        <dbReference type="EMBL" id="GHE24588.1"/>
    </source>
</evidence>
<gene>
    <name evidence="1" type="ORF">GCM10018781_74950</name>
</gene>
<evidence type="ECO:0000313" key="2">
    <source>
        <dbReference type="Proteomes" id="UP000617734"/>
    </source>
</evidence>
<dbReference type="Proteomes" id="UP000617734">
    <property type="component" value="Unassembled WGS sequence"/>
</dbReference>
<dbReference type="EMBL" id="BNBO01000077">
    <property type="protein sequence ID" value="GHE24588.1"/>
    <property type="molecule type" value="Genomic_DNA"/>
</dbReference>